<dbReference type="Gene3D" id="3.20.20.190">
    <property type="entry name" value="Phosphatidylinositol (PI) phosphodiesterase"/>
    <property type="match status" value="1"/>
</dbReference>
<dbReference type="SUPFAM" id="SSF51695">
    <property type="entry name" value="PLC-like phosphodiesterases"/>
    <property type="match status" value="1"/>
</dbReference>
<dbReference type="PROSITE" id="PS51704">
    <property type="entry name" value="GP_PDE"/>
    <property type="match status" value="1"/>
</dbReference>
<proteinExistence type="inferred from homology"/>
<gene>
    <name evidence="8" type="ORF">GCM10022223_36510</name>
</gene>
<keyword evidence="9" id="KW-1185">Reference proteome</keyword>
<dbReference type="RefSeq" id="WP_231482658.1">
    <property type="nucleotide sequence ID" value="NZ_BAAAZO010000006.1"/>
</dbReference>
<comment type="caution">
    <text evidence="8">The sequence shown here is derived from an EMBL/GenBank/DDBJ whole genome shotgun (WGS) entry which is preliminary data.</text>
</comment>
<keyword evidence="3" id="KW-0732">Signal</keyword>
<dbReference type="Pfam" id="PF03009">
    <property type="entry name" value="GDPD"/>
    <property type="match status" value="1"/>
</dbReference>
<dbReference type="CDD" id="cd08602">
    <property type="entry name" value="GDPD_ScGlpQ1_like"/>
    <property type="match status" value="1"/>
</dbReference>
<keyword evidence="4" id="KW-0319">Glycerol metabolism</keyword>
<protein>
    <recommendedName>
        <fullName evidence="2">glycerophosphodiester phosphodiesterase</fullName>
        <ecNumber evidence="2">3.1.4.46</ecNumber>
    </recommendedName>
</protein>
<evidence type="ECO:0000256" key="4">
    <source>
        <dbReference type="ARBA" id="ARBA00022798"/>
    </source>
</evidence>
<evidence type="ECO:0000259" key="7">
    <source>
        <dbReference type="PROSITE" id="PS51704"/>
    </source>
</evidence>
<dbReference type="InterPro" id="IPR030395">
    <property type="entry name" value="GP_PDE_dom"/>
</dbReference>
<sequence length="370" mass="40108">MNRRTVITGLAVTPLAVADPAHAFPAQRVSASSGKGATLVIGHRGASGYRPEHTLASYELAARMGADFIEPDVVITRDGVLVCRHEPEIGGTTDVASRPEFADRKTTKKLDGTQVTGWWAEDFTLAELKTLYAAERLPAVRQENTMYNGRLRVPTLDEVFQLRAELSRRLGRRVGIYPETKHPTYFQDLGRPLEKRLLGLVRKHGLNHADAPIFVQSFETTNLQQLRRMGLRAPVVQLLSATGAPYDLVAAGDPRTYADLITPKGLAVIAGYAQGLGPDKNLVIPRTAAGALGSPTALVDNAHAKGLLVHPYTFRAENTFLPADYRSSGGENDFGKAIDEQITFLATGIDGLFTDQPDVGVFARSERAAA</sequence>
<dbReference type="EC" id="3.1.4.46" evidence="2"/>
<reference evidence="9" key="1">
    <citation type="journal article" date="2019" name="Int. J. Syst. Evol. Microbiol.">
        <title>The Global Catalogue of Microorganisms (GCM) 10K type strain sequencing project: providing services to taxonomists for standard genome sequencing and annotation.</title>
        <authorList>
            <consortium name="The Broad Institute Genomics Platform"/>
            <consortium name="The Broad Institute Genome Sequencing Center for Infectious Disease"/>
            <person name="Wu L."/>
            <person name="Ma J."/>
        </authorList>
    </citation>
    <scope>NUCLEOTIDE SEQUENCE [LARGE SCALE GENOMIC DNA]</scope>
    <source>
        <strain evidence="9">JCM 16902</strain>
    </source>
</reference>
<accession>A0ABP6ZQ85</accession>
<evidence type="ECO:0000256" key="1">
    <source>
        <dbReference type="ARBA" id="ARBA00007277"/>
    </source>
</evidence>
<name>A0ABP6ZQ85_9ACTN</name>
<evidence type="ECO:0000256" key="2">
    <source>
        <dbReference type="ARBA" id="ARBA00012247"/>
    </source>
</evidence>
<organism evidence="8 9">
    <name type="scientific">Kineosporia mesophila</name>
    <dbReference type="NCBI Taxonomy" id="566012"/>
    <lineage>
        <taxon>Bacteria</taxon>
        <taxon>Bacillati</taxon>
        <taxon>Actinomycetota</taxon>
        <taxon>Actinomycetes</taxon>
        <taxon>Kineosporiales</taxon>
        <taxon>Kineosporiaceae</taxon>
        <taxon>Kineosporia</taxon>
    </lineage>
</organism>
<comment type="similarity">
    <text evidence="1">Belongs to the glycerophosphoryl diester phosphodiesterase family.</text>
</comment>
<evidence type="ECO:0000256" key="3">
    <source>
        <dbReference type="ARBA" id="ARBA00022729"/>
    </source>
</evidence>
<evidence type="ECO:0000313" key="9">
    <source>
        <dbReference type="Proteomes" id="UP001501074"/>
    </source>
</evidence>
<dbReference type="Proteomes" id="UP001501074">
    <property type="component" value="Unassembled WGS sequence"/>
</dbReference>
<dbReference type="PANTHER" id="PTHR43620">
    <property type="entry name" value="GLYCEROPHOSPHORYL DIESTER PHOSPHODIESTERASE"/>
    <property type="match status" value="1"/>
</dbReference>
<dbReference type="PANTHER" id="PTHR43620:SF7">
    <property type="entry name" value="GLYCEROPHOSPHODIESTER PHOSPHODIESTERASE GDPD5-RELATED"/>
    <property type="match status" value="1"/>
</dbReference>
<evidence type="ECO:0000256" key="6">
    <source>
        <dbReference type="ARBA" id="ARBA00047512"/>
    </source>
</evidence>
<dbReference type="EMBL" id="BAAAZO010000006">
    <property type="protein sequence ID" value="GAA3616700.1"/>
    <property type="molecule type" value="Genomic_DNA"/>
</dbReference>
<comment type="catalytic activity">
    <reaction evidence="6">
        <text>a sn-glycero-3-phosphodiester + H2O = an alcohol + sn-glycerol 3-phosphate + H(+)</text>
        <dbReference type="Rhea" id="RHEA:12969"/>
        <dbReference type="ChEBI" id="CHEBI:15377"/>
        <dbReference type="ChEBI" id="CHEBI:15378"/>
        <dbReference type="ChEBI" id="CHEBI:30879"/>
        <dbReference type="ChEBI" id="CHEBI:57597"/>
        <dbReference type="ChEBI" id="CHEBI:83408"/>
        <dbReference type="EC" id="3.1.4.46"/>
    </reaction>
</comment>
<evidence type="ECO:0000256" key="5">
    <source>
        <dbReference type="ARBA" id="ARBA00022801"/>
    </source>
</evidence>
<evidence type="ECO:0000313" key="8">
    <source>
        <dbReference type="EMBL" id="GAA3616700.1"/>
    </source>
</evidence>
<keyword evidence="5" id="KW-0378">Hydrolase</keyword>
<dbReference type="InterPro" id="IPR017946">
    <property type="entry name" value="PLC-like_Pdiesterase_TIM-brl"/>
</dbReference>
<feature type="domain" description="GP-PDE" evidence="7">
    <location>
        <begin position="38"/>
        <end position="364"/>
    </location>
</feature>